<feature type="region of interest" description="Disordered" evidence="1">
    <location>
        <begin position="120"/>
        <end position="188"/>
    </location>
</feature>
<dbReference type="EMBL" id="CDQK01000007">
    <property type="protein sequence ID" value="CEP25117.1"/>
    <property type="molecule type" value="Genomic_DNA"/>
</dbReference>
<proteinExistence type="predicted"/>
<dbReference type="AlphaFoldDB" id="A0A0H5CA55"/>
<evidence type="ECO:0000313" key="3">
    <source>
        <dbReference type="EMBL" id="CEP25117.1"/>
    </source>
</evidence>
<keyword evidence="2" id="KW-0472">Membrane</keyword>
<feature type="compositionally biased region" description="Polar residues" evidence="1">
    <location>
        <begin position="168"/>
        <end position="188"/>
    </location>
</feature>
<accession>A0A0H5CA55</accession>
<dbReference type="InterPro" id="IPR020999">
    <property type="entry name" value="Chitin_synth_reg_RCR"/>
</dbReference>
<dbReference type="Proteomes" id="UP000038830">
    <property type="component" value="Unassembled WGS sequence"/>
</dbReference>
<reference evidence="4" key="1">
    <citation type="journal article" date="2015" name="J. Biotechnol.">
        <title>The structure of the Cyberlindnera jadinii genome and its relation to Candida utilis analyzed by the occurrence of single nucleotide polymorphisms.</title>
        <authorList>
            <person name="Rupp O."/>
            <person name="Brinkrolf K."/>
            <person name="Buerth C."/>
            <person name="Kunigo M."/>
            <person name="Schneider J."/>
            <person name="Jaenicke S."/>
            <person name="Goesmann A."/>
            <person name="Puehler A."/>
            <person name="Jaeger K.-E."/>
            <person name="Ernst J.F."/>
        </authorList>
    </citation>
    <scope>NUCLEOTIDE SEQUENCE [LARGE SCALE GENOMIC DNA]</scope>
    <source>
        <strain evidence="4">ATCC 18201 / CBS 1600 / BCRC 20928 / JCM 3617 / NBRC 0987 / NRRL Y-1542</strain>
    </source>
</reference>
<dbReference type="Pfam" id="PF12273">
    <property type="entry name" value="RCR"/>
    <property type="match status" value="1"/>
</dbReference>
<keyword evidence="2" id="KW-1133">Transmembrane helix</keyword>
<protein>
    <submittedName>
        <fullName evidence="3">Uncharacterized protein</fullName>
    </submittedName>
</protein>
<evidence type="ECO:0000313" key="4">
    <source>
        <dbReference type="Proteomes" id="UP000038830"/>
    </source>
</evidence>
<name>A0A0H5CA55_CYBJN</name>
<gene>
    <name evidence="3" type="ORF">BN1211_6117</name>
</gene>
<sequence length="188" mass="21945">MSIIELSKRQYVCDASGYCYYRRNSTYWWIVFVVVIPILVFAMVLMLLRRRNLRRSRQGQSYIPYTGWTTYGNNNQAQTMPTYQQDYQQGYQQQPYQNGYSTYTYTTSPQQPAYNNAQQQGYYYDPNTKPAEETEEQLPPYKQNTTSTTETATNEYSTYSRPAGAPPTHNQVTGANTIQPPQNSYQRT</sequence>
<organism evidence="3 4">
    <name type="scientific">Cyberlindnera jadinii (strain ATCC 18201 / CBS 1600 / BCRC 20928 / JCM 3617 / NBRC 0987 / NRRL Y-1542)</name>
    <name type="common">Torula yeast</name>
    <name type="synonym">Candida utilis</name>
    <dbReference type="NCBI Taxonomy" id="983966"/>
    <lineage>
        <taxon>Eukaryota</taxon>
        <taxon>Fungi</taxon>
        <taxon>Dikarya</taxon>
        <taxon>Ascomycota</taxon>
        <taxon>Saccharomycotina</taxon>
        <taxon>Saccharomycetes</taxon>
        <taxon>Phaffomycetales</taxon>
        <taxon>Phaffomycetaceae</taxon>
        <taxon>Cyberlindnera</taxon>
    </lineage>
</organism>
<feature type="transmembrane region" description="Helical" evidence="2">
    <location>
        <begin position="27"/>
        <end position="48"/>
    </location>
</feature>
<feature type="compositionally biased region" description="Low complexity" evidence="1">
    <location>
        <begin position="144"/>
        <end position="159"/>
    </location>
</feature>
<evidence type="ECO:0000256" key="2">
    <source>
        <dbReference type="SAM" id="Phobius"/>
    </source>
</evidence>
<keyword evidence="2" id="KW-0812">Transmembrane</keyword>
<evidence type="ECO:0000256" key="1">
    <source>
        <dbReference type="SAM" id="MobiDB-lite"/>
    </source>
</evidence>